<proteinExistence type="predicted"/>
<reference evidence="2 3" key="1">
    <citation type="submission" date="2019-10" db="EMBL/GenBank/DDBJ databases">
        <authorList>
            <person name="Palmer J.M."/>
        </authorList>
    </citation>
    <scope>NUCLEOTIDE SEQUENCE [LARGE SCALE GENOMIC DNA]</scope>
    <source>
        <strain evidence="2 3">TWF696</strain>
    </source>
</reference>
<dbReference type="EMBL" id="JAVHNQ010000001">
    <property type="protein sequence ID" value="KAK6359086.1"/>
    <property type="molecule type" value="Genomic_DNA"/>
</dbReference>
<evidence type="ECO:0000313" key="2">
    <source>
        <dbReference type="EMBL" id="KAK6359086.1"/>
    </source>
</evidence>
<sequence length="341" mass="35862">MQSLVRLLPLVAAANALVPAPRPALQASEPVLEPRLLGTSAEMLAVNQWPKKLGVVTSDAKYLNTSPPKSFSVAANSVSPRYPVEAEGMIPLQSSFKVCCLPENEKQSCVSIDLGVAPWKTDYTPASDNPSTQMGVMLAPAKILEAGRDFDIHILCGQGAFTSFANSIIASKLDGFVNGIKQKPVVVKASDDITVTIRDIVKPSVAATYVSLNTLPSGQNKIDGIVKLSGTVKGSIKFKDTTQDFSISVGGAQLLLSAEGTLFAAAKSAQLNLDVKQLQVSVNDIDISGDILVDIVGVLYPILAPVIKLPYKLASIVNTSENVKVLALANKAIKALANGGL</sequence>
<gene>
    <name evidence="2" type="ORF">TWF696_000253</name>
</gene>
<comment type="caution">
    <text evidence="2">The sequence shown here is derived from an EMBL/GenBank/DDBJ whole genome shotgun (WGS) entry which is preliminary data.</text>
</comment>
<name>A0AAV9VAR1_9PEZI</name>
<keyword evidence="1" id="KW-0732">Signal</keyword>
<feature type="chain" id="PRO_5043328768" evidence="1">
    <location>
        <begin position="17"/>
        <end position="341"/>
    </location>
</feature>
<dbReference type="AlphaFoldDB" id="A0AAV9VAR1"/>
<protein>
    <submittedName>
        <fullName evidence="2">Uncharacterized protein</fullName>
    </submittedName>
</protein>
<evidence type="ECO:0000256" key="1">
    <source>
        <dbReference type="SAM" id="SignalP"/>
    </source>
</evidence>
<feature type="signal peptide" evidence="1">
    <location>
        <begin position="1"/>
        <end position="16"/>
    </location>
</feature>
<evidence type="ECO:0000313" key="3">
    <source>
        <dbReference type="Proteomes" id="UP001375240"/>
    </source>
</evidence>
<accession>A0AAV9VAR1</accession>
<organism evidence="2 3">
    <name type="scientific">Orbilia brochopaga</name>
    <dbReference type="NCBI Taxonomy" id="3140254"/>
    <lineage>
        <taxon>Eukaryota</taxon>
        <taxon>Fungi</taxon>
        <taxon>Dikarya</taxon>
        <taxon>Ascomycota</taxon>
        <taxon>Pezizomycotina</taxon>
        <taxon>Orbiliomycetes</taxon>
        <taxon>Orbiliales</taxon>
        <taxon>Orbiliaceae</taxon>
        <taxon>Orbilia</taxon>
    </lineage>
</organism>
<keyword evidence="3" id="KW-1185">Reference proteome</keyword>
<dbReference type="Proteomes" id="UP001375240">
    <property type="component" value="Unassembled WGS sequence"/>
</dbReference>